<name>A0ABT7UQX3_9FIRM</name>
<feature type="region of interest" description="Disordered" evidence="1">
    <location>
        <begin position="54"/>
        <end position="76"/>
    </location>
</feature>
<evidence type="ECO:0000313" key="4">
    <source>
        <dbReference type="Proteomes" id="UP001529380"/>
    </source>
</evidence>
<sequence>MLALFLLAACAAVFARQVLLCRGALESIPMLLEYPELGETPPLTLEVFQRRVGEKQRTAPPGRESWRWSCPPERSR</sequence>
<keyword evidence="4" id="KW-1185">Reference proteome</keyword>
<proteinExistence type="predicted"/>
<comment type="caution">
    <text evidence="3">The sequence shown here is derived from an EMBL/GenBank/DDBJ whole genome shotgun (WGS) entry which is preliminary data.</text>
</comment>
<evidence type="ECO:0000313" key="3">
    <source>
        <dbReference type="EMBL" id="MDM8201286.1"/>
    </source>
</evidence>
<dbReference type="RefSeq" id="WP_289599857.1">
    <property type="nucleotide sequence ID" value="NZ_JAUDCL010000012.1"/>
</dbReference>
<organism evidence="3 4">
    <name type="scientific">Allofournierella massiliensis</name>
    <dbReference type="NCBI Taxonomy" id="1650663"/>
    <lineage>
        <taxon>Bacteria</taxon>
        <taxon>Bacillati</taxon>
        <taxon>Bacillota</taxon>
        <taxon>Clostridia</taxon>
        <taxon>Eubacteriales</taxon>
        <taxon>Oscillospiraceae</taxon>
        <taxon>Allofournierella</taxon>
    </lineage>
</organism>
<gene>
    <name evidence="3" type="ORF">QUW08_08300</name>
</gene>
<keyword evidence="2" id="KW-0732">Signal</keyword>
<accession>A0ABT7UQX3</accession>
<evidence type="ECO:0000256" key="2">
    <source>
        <dbReference type="SAM" id="SignalP"/>
    </source>
</evidence>
<dbReference type="EMBL" id="JAUDCL010000012">
    <property type="protein sequence ID" value="MDM8201286.1"/>
    <property type="molecule type" value="Genomic_DNA"/>
</dbReference>
<feature type="signal peptide" evidence="2">
    <location>
        <begin position="1"/>
        <end position="15"/>
    </location>
</feature>
<protein>
    <submittedName>
        <fullName evidence="3">Uncharacterized protein</fullName>
    </submittedName>
</protein>
<reference evidence="3 4" key="1">
    <citation type="submission" date="2023-06" db="EMBL/GenBank/DDBJ databases">
        <title>Identification and characterization of horizontal gene transfer across gut microbiota members of farm animals based on homology search.</title>
        <authorList>
            <person name="Schwarzerova J."/>
            <person name="Nykrynova M."/>
            <person name="Jureckova K."/>
            <person name="Cejkova D."/>
            <person name="Rychlik I."/>
        </authorList>
    </citation>
    <scope>NUCLEOTIDE SEQUENCE [LARGE SCALE GENOMIC DNA]</scope>
    <source>
        <strain evidence="3 4">ET340</strain>
    </source>
</reference>
<dbReference type="Proteomes" id="UP001529380">
    <property type="component" value="Unassembled WGS sequence"/>
</dbReference>
<feature type="chain" id="PRO_5047374004" evidence="2">
    <location>
        <begin position="16"/>
        <end position="76"/>
    </location>
</feature>
<evidence type="ECO:0000256" key="1">
    <source>
        <dbReference type="SAM" id="MobiDB-lite"/>
    </source>
</evidence>